<dbReference type="PROSITE" id="PS00472">
    <property type="entry name" value="SMALL_CYTOKINES_CC"/>
    <property type="match status" value="1"/>
</dbReference>
<comment type="similarity">
    <text evidence="2 9">Belongs to the intercrine beta (chemokine CC) family.</text>
</comment>
<dbReference type="AlphaFoldDB" id="A0A8B9JC01"/>
<evidence type="ECO:0000256" key="1">
    <source>
        <dbReference type="ARBA" id="ARBA00004613"/>
    </source>
</evidence>
<dbReference type="PANTHER" id="PTHR12015:SF183">
    <property type="entry name" value="C-C MOTIF CHEMOKINE 3"/>
    <property type="match status" value="1"/>
</dbReference>
<evidence type="ECO:0000256" key="8">
    <source>
        <dbReference type="ARBA" id="ARBA00046726"/>
    </source>
</evidence>
<dbReference type="InterPro" id="IPR000827">
    <property type="entry name" value="Chemokine_CC_CS"/>
</dbReference>
<organism evidence="12 13">
    <name type="scientific">Astyanax mexicanus</name>
    <name type="common">Blind cave fish</name>
    <name type="synonym">Astyanax fasciatus mexicanus</name>
    <dbReference type="NCBI Taxonomy" id="7994"/>
    <lineage>
        <taxon>Eukaryota</taxon>
        <taxon>Metazoa</taxon>
        <taxon>Chordata</taxon>
        <taxon>Craniata</taxon>
        <taxon>Vertebrata</taxon>
        <taxon>Euteleostomi</taxon>
        <taxon>Actinopterygii</taxon>
        <taxon>Neopterygii</taxon>
        <taxon>Teleostei</taxon>
        <taxon>Ostariophysi</taxon>
        <taxon>Characiformes</taxon>
        <taxon>Characoidei</taxon>
        <taxon>Acestrorhamphidae</taxon>
        <taxon>Acestrorhamphinae</taxon>
        <taxon>Astyanax</taxon>
    </lineage>
</organism>
<reference evidence="11 14" key="1">
    <citation type="submission" date="2021-07" db="EMBL/GenBank/DDBJ databases">
        <authorList>
            <person name="Imarazene B."/>
            <person name="Zahm M."/>
            <person name="Klopp C."/>
            <person name="Cabau C."/>
            <person name="Beille S."/>
            <person name="Jouanno E."/>
            <person name="Castinel A."/>
            <person name="Lluch J."/>
            <person name="Gil L."/>
            <person name="Kuchtly C."/>
            <person name="Lopez Roques C."/>
            <person name="Donnadieu C."/>
            <person name="Parrinello H."/>
            <person name="Journot L."/>
            <person name="Du K."/>
            <person name="Schartl M."/>
            <person name="Retaux S."/>
            <person name="Guiguen Y."/>
        </authorList>
    </citation>
    <scope>NUCLEOTIDE SEQUENCE [LARGE SCALE GENOMIC DNA]</scope>
    <source>
        <strain evidence="11">Pach_M1</strain>
        <tissue evidence="11">Testis</tissue>
    </source>
</reference>
<dbReference type="CDD" id="cd00272">
    <property type="entry name" value="Chemokine_CC"/>
    <property type="match status" value="1"/>
</dbReference>
<keyword evidence="3 9" id="KW-0202">Cytokine</keyword>
<dbReference type="InterPro" id="IPR036048">
    <property type="entry name" value="Interleukin_8-like_sf"/>
</dbReference>
<evidence type="ECO:0000313" key="14">
    <source>
        <dbReference type="Proteomes" id="UP000752171"/>
    </source>
</evidence>
<evidence type="ECO:0000256" key="2">
    <source>
        <dbReference type="ARBA" id="ARBA00010868"/>
    </source>
</evidence>
<sequence length="95" mass="10837">MKFWSGSLLLGLLVVLCLQSCVEGQHMNEPSVCCFSFYKGRIPLQRIMKYETTRSDCTKPGVVFTVWSGKRVCVEPADDWVKQTMDQIDKRALDS</sequence>
<evidence type="ECO:0000256" key="3">
    <source>
        <dbReference type="ARBA" id="ARBA00022514"/>
    </source>
</evidence>
<evidence type="ECO:0000256" key="5">
    <source>
        <dbReference type="ARBA" id="ARBA00022729"/>
    </source>
</evidence>
<dbReference type="PANTHER" id="PTHR12015">
    <property type="entry name" value="SMALL INDUCIBLE CYTOKINE A"/>
    <property type="match status" value="1"/>
</dbReference>
<evidence type="ECO:0000256" key="7">
    <source>
        <dbReference type="ARBA" id="ARBA00044740"/>
    </source>
</evidence>
<dbReference type="GO" id="GO:0006955">
    <property type="term" value="P:immune response"/>
    <property type="evidence" value="ECO:0007669"/>
    <property type="project" value="InterPro"/>
</dbReference>
<feature type="signal peptide" evidence="9">
    <location>
        <begin position="1"/>
        <end position="24"/>
    </location>
</feature>
<dbReference type="Ensembl" id="ENSAMXT00005019413.1">
    <property type="protein sequence ID" value="ENSAMXP00005017564.1"/>
    <property type="gene ID" value="ENSAMXG00005009168.1"/>
</dbReference>
<reference evidence="12" key="2">
    <citation type="submission" date="2025-05" db="UniProtKB">
        <authorList>
            <consortium name="Ensembl"/>
        </authorList>
    </citation>
    <scope>IDENTIFICATION</scope>
</reference>
<dbReference type="GO" id="GO:0005615">
    <property type="term" value="C:extracellular space"/>
    <property type="evidence" value="ECO:0007669"/>
    <property type="project" value="UniProtKB-KW"/>
</dbReference>
<dbReference type="FunFam" id="2.40.50.40:FF:000002">
    <property type="entry name" value="C-C motif chemokine"/>
    <property type="match status" value="1"/>
</dbReference>
<comment type="subcellular location">
    <subcellularLocation>
        <location evidence="1 9">Secreted</location>
    </subcellularLocation>
</comment>
<evidence type="ECO:0000256" key="9">
    <source>
        <dbReference type="RuleBase" id="RU361150"/>
    </source>
</evidence>
<dbReference type="SUPFAM" id="SSF54117">
    <property type="entry name" value="Interleukin 8-like chemokines"/>
    <property type="match status" value="1"/>
</dbReference>
<comment type="subunit">
    <text evidence="8">Self-associates. Also heterodimer of MIP-1-alpha(4-69) and MIP-1-beta(3-69). Interacts with CCR1.</text>
</comment>
<evidence type="ECO:0000256" key="4">
    <source>
        <dbReference type="ARBA" id="ARBA00022525"/>
    </source>
</evidence>
<dbReference type="OrthoDB" id="9447832at2759"/>
<keyword evidence="6" id="KW-1015">Disulfide bond</keyword>
<comment type="function">
    <text evidence="7">Monokine with inflammatory and chemokinetic properties. Binds to CCR1, CCR4 and CCR5. One of the major HIV-suppressive factors produced by CD8+ T-cells. Recombinant MIP-1-alpha induces a dose-dependent inhibition of different strains of HIV-1, HIV-2, and simian immunodeficiency virus (SIV).</text>
</comment>
<dbReference type="Gene3D" id="2.40.50.40">
    <property type="match status" value="1"/>
</dbReference>
<keyword evidence="9" id="KW-0145">Chemotaxis</keyword>
<feature type="chain" id="PRO_5044519997" description="C-C motif chemokine" evidence="9">
    <location>
        <begin position="25"/>
        <end position="95"/>
    </location>
</feature>
<dbReference type="EMBL" id="JAICCE010000008">
    <property type="protein sequence ID" value="KAG9274739.1"/>
    <property type="molecule type" value="Genomic_DNA"/>
</dbReference>
<feature type="domain" description="Chemokine interleukin-8-like" evidence="10">
    <location>
        <begin position="30"/>
        <end position="88"/>
    </location>
</feature>
<evidence type="ECO:0000313" key="11">
    <source>
        <dbReference type="EMBL" id="KAG9274739.1"/>
    </source>
</evidence>
<dbReference type="InterPro" id="IPR039809">
    <property type="entry name" value="Chemokine_b/g/d"/>
</dbReference>
<dbReference type="Proteomes" id="UP000694621">
    <property type="component" value="Unplaced"/>
</dbReference>
<evidence type="ECO:0000259" key="10">
    <source>
        <dbReference type="SMART" id="SM00199"/>
    </source>
</evidence>
<proteinExistence type="inferred from homology"/>
<evidence type="ECO:0000313" key="12">
    <source>
        <dbReference type="Ensembl" id="ENSAMXP00005017564.1"/>
    </source>
</evidence>
<dbReference type="InterPro" id="IPR001811">
    <property type="entry name" value="Chemokine_IL8-like_dom"/>
</dbReference>
<keyword evidence="4 9" id="KW-0964">Secreted</keyword>
<accession>A0A8B9JC01</accession>
<evidence type="ECO:0000313" key="13">
    <source>
        <dbReference type="Proteomes" id="UP000694621"/>
    </source>
</evidence>
<dbReference type="GO" id="GO:0008009">
    <property type="term" value="F:chemokine activity"/>
    <property type="evidence" value="ECO:0007669"/>
    <property type="project" value="InterPro"/>
</dbReference>
<protein>
    <recommendedName>
        <fullName evidence="9">C-C motif chemokine</fullName>
    </recommendedName>
</protein>
<dbReference type="Proteomes" id="UP000752171">
    <property type="component" value="Unassembled WGS sequence"/>
</dbReference>
<gene>
    <name evidence="11" type="primary">CCL14</name>
    <name evidence="11" type="ORF">AMEX_G11786</name>
</gene>
<dbReference type="SMART" id="SM00199">
    <property type="entry name" value="SCY"/>
    <property type="match status" value="1"/>
</dbReference>
<keyword evidence="5 9" id="KW-0732">Signal</keyword>
<dbReference type="Pfam" id="PF00048">
    <property type="entry name" value="IL8"/>
    <property type="match status" value="1"/>
</dbReference>
<name>A0A8B9JC01_ASTMX</name>
<evidence type="ECO:0000256" key="6">
    <source>
        <dbReference type="ARBA" id="ARBA00023157"/>
    </source>
</evidence>